<feature type="transmembrane region" description="Helical" evidence="1">
    <location>
        <begin position="124"/>
        <end position="142"/>
    </location>
</feature>
<evidence type="ECO:0000256" key="1">
    <source>
        <dbReference type="SAM" id="Phobius"/>
    </source>
</evidence>
<accession>A0AA43Q680</accession>
<feature type="transmembrane region" description="Helical" evidence="1">
    <location>
        <begin position="171"/>
        <end position="188"/>
    </location>
</feature>
<feature type="transmembrane region" description="Helical" evidence="1">
    <location>
        <begin position="53"/>
        <end position="72"/>
    </location>
</feature>
<dbReference type="PIRSF" id="PIRSF020606">
    <property type="entry name" value="UCP020606"/>
    <property type="match status" value="1"/>
</dbReference>
<sequence length="204" mass="23324">MNKTWLGIFFSALIWSGTYPKDYLIWILETAPAIIAFIVLITTRQTFRLTDLAYSLILVHSLILMVGGHYTYADVPLFDWLKDEFHFERNNYDKVGHFAQGFIPAIIAREILIRKQVVVNSRWLHFFVVCICLAISAFYELIEWWVALLSREAAEAFLGTQGYIWDTQSDMAYALLGAMLALAMLSRLHDRHLSKLAAGSVNAS</sequence>
<feature type="transmembrane region" description="Helical" evidence="1">
    <location>
        <begin position="23"/>
        <end position="41"/>
    </location>
</feature>
<gene>
    <name evidence="2" type="ORF">PSU93_09205</name>
</gene>
<proteinExistence type="predicted"/>
<dbReference type="AlphaFoldDB" id="A0AA43Q680"/>
<dbReference type="InterPro" id="IPR058534">
    <property type="entry name" value="YjdF"/>
</dbReference>
<keyword evidence="1" id="KW-1133">Transmembrane helix</keyword>
<protein>
    <submittedName>
        <fullName evidence="2">DUF2238 domain-containing protein</fullName>
    </submittedName>
</protein>
<keyword evidence="1" id="KW-0812">Transmembrane</keyword>
<evidence type="ECO:0000313" key="3">
    <source>
        <dbReference type="Proteomes" id="UP001160519"/>
    </source>
</evidence>
<dbReference type="Pfam" id="PF09997">
    <property type="entry name" value="DUF2238"/>
    <property type="match status" value="1"/>
</dbReference>
<dbReference type="Proteomes" id="UP001160519">
    <property type="component" value="Unassembled WGS sequence"/>
</dbReference>
<feature type="transmembrane region" description="Helical" evidence="1">
    <location>
        <begin position="95"/>
        <end position="112"/>
    </location>
</feature>
<name>A0AA43Q680_9GAMM</name>
<comment type="caution">
    <text evidence="2">The sequence shown here is derived from an EMBL/GenBank/DDBJ whole genome shotgun (WGS) entry which is preliminary data.</text>
</comment>
<keyword evidence="3" id="KW-1185">Reference proteome</keyword>
<dbReference type="EMBL" id="JAQSDF010000026">
    <property type="protein sequence ID" value="MDI1231312.1"/>
    <property type="molecule type" value="Genomic_DNA"/>
</dbReference>
<dbReference type="InterPro" id="IPR014509">
    <property type="entry name" value="YjdF-like"/>
</dbReference>
<evidence type="ECO:0000313" key="2">
    <source>
        <dbReference type="EMBL" id="MDI1231312.1"/>
    </source>
</evidence>
<reference evidence="2" key="1">
    <citation type="submission" date="2023-01" db="EMBL/GenBank/DDBJ databases">
        <title>Biogeochemical cycle of methane in antarctic sediments.</title>
        <authorList>
            <person name="Roldan D.M."/>
            <person name="Menes R.J."/>
        </authorList>
    </citation>
    <scope>NUCLEOTIDE SEQUENCE [LARGE SCALE GENOMIC DNA]</scope>
    <source>
        <strain evidence="2">K-2018 MAG008</strain>
    </source>
</reference>
<organism evidence="2 3">
    <name type="scientific">Candidatus Methylobacter titanis</name>
    <dbReference type="NCBI Taxonomy" id="3053457"/>
    <lineage>
        <taxon>Bacteria</taxon>
        <taxon>Pseudomonadati</taxon>
        <taxon>Pseudomonadota</taxon>
        <taxon>Gammaproteobacteria</taxon>
        <taxon>Methylococcales</taxon>
        <taxon>Methylococcaceae</taxon>
        <taxon>Methylobacter</taxon>
    </lineage>
</organism>
<keyword evidence="1" id="KW-0472">Membrane</keyword>